<comment type="caution">
    <text evidence="1">The sequence shown here is derived from an EMBL/GenBank/DDBJ whole genome shotgun (WGS) entry which is preliminary data.</text>
</comment>
<gene>
    <name evidence="1" type="ORF">IAC63_02795</name>
</gene>
<proteinExistence type="predicted"/>
<reference evidence="1" key="1">
    <citation type="submission" date="2020-10" db="EMBL/GenBank/DDBJ databases">
        <authorList>
            <person name="Gilroy R."/>
        </authorList>
    </citation>
    <scope>NUCLEOTIDE SEQUENCE</scope>
    <source>
        <strain evidence="1">CHK136-897</strain>
    </source>
</reference>
<dbReference type="AlphaFoldDB" id="A0A9D1SMY3"/>
<sequence length="117" mass="13743">MTAQNIPTTICNPEKFQNAEQLWFWFLYSKSIQNGFIRRRTASSKKICELLDVETLITKLYLSGQISDEQLKVMKQFGDKRRAPHQYIWEENKAADLWRKAMAVIDSAARSRGWLED</sequence>
<name>A0A9D1SMY3_9PROT</name>
<organism evidence="1 2">
    <name type="scientific">Candidatus Enterousia avicola</name>
    <dbReference type="NCBI Taxonomy" id="2840787"/>
    <lineage>
        <taxon>Bacteria</taxon>
        <taxon>Pseudomonadati</taxon>
        <taxon>Pseudomonadota</taxon>
        <taxon>Alphaproteobacteria</taxon>
        <taxon>Candidatus Enterousia</taxon>
    </lineage>
</organism>
<evidence type="ECO:0000313" key="2">
    <source>
        <dbReference type="Proteomes" id="UP000824142"/>
    </source>
</evidence>
<dbReference type="EMBL" id="DVNO01000021">
    <property type="protein sequence ID" value="HIU65543.1"/>
    <property type="molecule type" value="Genomic_DNA"/>
</dbReference>
<dbReference type="Proteomes" id="UP000824142">
    <property type="component" value="Unassembled WGS sequence"/>
</dbReference>
<reference evidence="1" key="2">
    <citation type="journal article" date="2021" name="PeerJ">
        <title>Extensive microbial diversity within the chicken gut microbiome revealed by metagenomics and culture.</title>
        <authorList>
            <person name="Gilroy R."/>
            <person name="Ravi A."/>
            <person name="Getino M."/>
            <person name="Pursley I."/>
            <person name="Horton D.L."/>
            <person name="Alikhan N.F."/>
            <person name="Baker D."/>
            <person name="Gharbi K."/>
            <person name="Hall N."/>
            <person name="Watson M."/>
            <person name="Adriaenssens E.M."/>
            <person name="Foster-Nyarko E."/>
            <person name="Jarju S."/>
            <person name="Secka A."/>
            <person name="Antonio M."/>
            <person name="Oren A."/>
            <person name="Chaudhuri R.R."/>
            <person name="La Ragione R."/>
            <person name="Hildebrand F."/>
            <person name="Pallen M.J."/>
        </authorList>
    </citation>
    <scope>NUCLEOTIDE SEQUENCE</scope>
    <source>
        <strain evidence="1">CHK136-897</strain>
    </source>
</reference>
<accession>A0A9D1SMY3</accession>
<evidence type="ECO:0000313" key="1">
    <source>
        <dbReference type="EMBL" id="HIU65543.1"/>
    </source>
</evidence>
<protein>
    <submittedName>
        <fullName evidence="1">Uncharacterized protein</fullName>
    </submittedName>
</protein>